<proteinExistence type="inferred from homology"/>
<evidence type="ECO:0000256" key="5">
    <source>
        <dbReference type="SAM" id="Phobius"/>
    </source>
</evidence>
<accession>A0A7S7NVN5</accession>
<protein>
    <submittedName>
        <fullName evidence="8">Efflux RND transporter periplasmic adaptor subunit</fullName>
    </submittedName>
</protein>
<dbReference type="PANTHER" id="PTHR32347">
    <property type="entry name" value="EFFLUX SYSTEM COMPONENT YKNX-RELATED"/>
    <property type="match status" value="1"/>
</dbReference>
<dbReference type="GO" id="GO:0016020">
    <property type="term" value="C:membrane"/>
    <property type="evidence" value="ECO:0007669"/>
    <property type="project" value="InterPro"/>
</dbReference>
<dbReference type="Proteomes" id="UP000593892">
    <property type="component" value="Chromosome"/>
</dbReference>
<dbReference type="Pfam" id="PF25954">
    <property type="entry name" value="Beta-barrel_RND_2"/>
    <property type="match status" value="1"/>
</dbReference>
<keyword evidence="5" id="KW-0812">Transmembrane</keyword>
<comment type="subcellular location">
    <subcellularLocation>
        <location evidence="1">Cell envelope</location>
    </subcellularLocation>
</comment>
<evidence type="ECO:0000256" key="2">
    <source>
        <dbReference type="ARBA" id="ARBA00009477"/>
    </source>
</evidence>
<evidence type="ECO:0000313" key="9">
    <source>
        <dbReference type="Proteomes" id="UP000593892"/>
    </source>
</evidence>
<dbReference type="InterPro" id="IPR050465">
    <property type="entry name" value="UPF0194_transport"/>
</dbReference>
<feature type="domain" description="Multidrug resistance protein MdtA-like barrel-sandwich hybrid" evidence="6">
    <location>
        <begin position="109"/>
        <end position="316"/>
    </location>
</feature>
<feature type="region of interest" description="Disordered" evidence="4">
    <location>
        <begin position="492"/>
        <end position="513"/>
    </location>
</feature>
<dbReference type="RefSeq" id="WP_194452241.1">
    <property type="nucleotide sequence ID" value="NZ_CP063849.1"/>
</dbReference>
<evidence type="ECO:0000259" key="6">
    <source>
        <dbReference type="Pfam" id="PF25917"/>
    </source>
</evidence>
<evidence type="ECO:0000259" key="7">
    <source>
        <dbReference type="Pfam" id="PF25954"/>
    </source>
</evidence>
<feature type="domain" description="CusB-like beta-barrel" evidence="7">
    <location>
        <begin position="331"/>
        <end position="403"/>
    </location>
</feature>
<dbReference type="Gene3D" id="2.40.30.170">
    <property type="match status" value="1"/>
</dbReference>
<dbReference type="Pfam" id="PF25917">
    <property type="entry name" value="BSH_RND"/>
    <property type="match status" value="1"/>
</dbReference>
<feature type="transmembrane region" description="Helical" evidence="5">
    <location>
        <begin position="57"/>
        <end position="76"/>
    </location>
</feature>
<evidence type="ECO:0000256" key="1">
    <source>
        <dbReference type="ARBA" id="ARBA00004196"/>
    </source>
</evidence>
<gene>
    <name evidence="8" type="ORF">IRI77_11725</name>
</gene>
<dbReference type="InterPro" id="IPR006143">
    <property type="entry name" value="RND_pump_MFP"/>
</dbReference>
<comment type="similarity">
    <text evidence="2">Belongs to the membrane fusion protein (MFP) (TC 8.A.1) family.</text>
</comment>
<feature type="compositionally biased region" description="Low complexity" evidence="4">
    <location>
        <begin position="492"/>
        <end position="504"/>
    </location>
</feature>
<dbReference type="GO" id="GO:0030313">
    <property type="term" value="C:cell envelope"/>
    <property type="evidence" value="ECO:0007669"/>
    <property type="project" value="UniProtKB-SubCell"/>
</dbReference>
<dbReference type="Gene3D" id="2.40.50.100">
    <property type="match status" value="2"/>
</dbReference>
<dbReference type="Gene3D" id="2.40.420.20">
    <property type="match status" value="1"/>
</dbReference>
<keyword evidence="3" id="KW-0175">Coiled coil</keyword>
<evidence type="ECO:0000256" key="4">
    <source>
        <dbReference type="SAM" id="MobiDB-lite"/>
    </source>
</evidence>
<name>A0A7S7NVN5_PALFE</name>
<dbReference type="InterPro" id="IPR058792">
    <property type="entry name" value="Beta-barrel_RND_2"/>
</dbReference>
<keyword evidence="5" id="KW-1133">Transmembrane helix</keyword>
<dbReference type="Gene3D" id="1.10.287.470">
    <property type="entry name" value="Helix hairpin bin"/>
    <property type="match status" value="2"/>
</dbReference>
<keyword evidence="5" id="KW-0472">Membrane</keyword>
<reference evidence="8 9" key="1">
    <citation type="submission" date="2020-10" db="EMBL/GenBank/DDBJ databases">
        <title>Complete genome sequence of Paludibaculum fermentans P105T, a facultatively anaerobic acidobacterium capable of dissimilatory Fe(III) reduction.</title>
        <authorList>
            <person name="Dedysh S.N."/>
            <person name="Beletsky A.V."/>
            <person name="Kulichevskaya I.S."/>
            <person name="Mardanov A.V."/>
            <person name="Ravin N.V."/>
        </authorList>
    </citation>
    <scope>NUCLEOTIDE SEQUENCE [LARGE SCALE GENOMIC DNA]</scope>
    <source>
        <strain evidence="8 9">P105</strain>
    </source>
</reference>
<dbReference type="PANTHER" id="PTHR32347:SF14">
    <property type="entry name" value="EFFLUX SYSTEM COMPONENT YKNX-RELATED"/>
    <property type="match status" value="1"/>
</dbReference>
<dbReference type="FunFam" id="2.40.30.170:FF:000010">
    <property type="entry name" value="Efflux RND transporter periplasmic adaptor subunit"/>
    <property type="match status" value="1"/>
</dbReference>
<dbReference type="SUPFAM" id="SSF111369">
    <property type="entry name" value="HlyD-like secretion proteins"/>
    <property type="match status" value="2"/>
</dbReference>
<dbReference type="InterPro" id="IPR058625">
    <property type="entry name" value="MdtA-like_BSH"/>
</dbReference>
<sequence>MIRLFVSLPHAVTARLHSPTALPPAVTRASTRKDPRHTPVIGLERAHQSISMQRKSVVLLALGSCVLAGLGAWAYLRGSGSTQFRTAAVEHGDINVAISATGSPNAVVTVQIGSQVSGTIQSLYADFNTKVTKGQLIARIDPAALQARVDQGQASLDSARAGVANAEAGILKAQAGIQAARSSAAASVANGIKTQVAAQDAKIKAGRRVQLAEQGLLSKEDVDTAQAAYSTAVAEHDATTAQQSEAGDNVKVAQAELKVSNTQLAASQAQVNQFQAALRSTQIDLDHTFIKAPVDGVVVSRKVDVGQTVAASLATPTLFEIAQDLTKMQVDTNVSEADVGRVRVGQPGTFTVDAYPGQVFKGAVTEIRKAPINVQNVITYDVVIGVSNPDLKLFPGMTANVRILVNQRPNVLKVLNAALRYHPSSEQTVQPRAGKSGRKGVQVQQAVWVLDSKGKQQRIPVTTGESDGTYTEITKGELKDGDLVIVAELAKSAPASSGSPVSSGSKGGRGPGF</sequence>
<evidence type="ECO:0000313" key="8">
    <source>
        <dbReference type="EMBL" id="QOY90581.1"/>
    </source>
</evidence>
<dbReference type="GO" id="GO:0022857">
    <property type="term" value="F:transmembrane transporter activity"/>
    <property type="evidence" value="ECO:0007669"/>
    <property type="project" value="InterPro"/>
</dbReference>
<dbReference type="EMBL" id="CP063849">
    <property type="protein sequence ID" value="QOY90581.1"/>
    <property type="molecule type" value="Genomic_DNA"/>
</dbReference>
<keyword evidence="9" id="KW-1185">Reference proteome</keyword>
<organism evidence="8 9">
    <name type="scientific">Paludibaculum fermentans</name>
    <dbReference type="NCBI Taxonomy" id="1473598"/>
    <lineage>
        <taxon>Bacteria</taxon>
        <taxon>Pseudomonadati</taxon>
        <taxon>Acidobacteriota</taxon>
        <taxon>Terriglobia</taxon>
        <taxon>Bryobacterales</taxon>
        <taxon>Bryobacteraceae</taxon>
        <taxon>Paludibaculum</taxon>
    </lineage>
</organism>
<dbReference type="NCBIfam" id="TIGR01730">
    <property type="entry name" value="RND_mfp"/>
    <property type="match status" value="1"/>
</dbReference>
<dbReference type="AlphaFoldDB" id="A0A7S7NVN5"/>
<evidence type="ECO:0000256" key="3">
    <source>
        <dbReference type="ARBA" id="ARBA00023054"/>
    </source>
</evidence>
<dbReference type="KEGG" id="pfer:IRI77_11725"/>